<protein>
    <submittedName>
        <fullName evidence="1">Uncharacterized protein</fullName>
    </submittedName>
</protein>
<evidence type="ECO:0000313" key="2">
    <source>
        <dbReference type="Proteomes" id="UP001500567"/>
    </source>
</evidence>
<dbReference type="RefSeq" id="WP_345074243.1">
    <property type="nucleotide sequence ID" value="NZ_BAABDJ010000036.1"/>
</dbReference>
<keyword evidence="2" id="KW-1185">Reference proteome</keyword>
<dbReference type="EMBL" id="BAABDJ010000036">
    <property type="protein sequence ID" value="GAA4015541.1"/>
    <property type="molecule type" value="Genomic_DNA"/>
</dbReference>
<dbReference type="Proteomes" id="UP001500567">
    <property type="component" value="Unassembled WGS sequence"/>
</dbReference>
<name>A0ABP7SRN4_9BACT</name>
<dbReference type="InterPro" id="IPR058263">
    <property type="entry name" value="DUF7957"/>
</dbReference>
<sequence length="112" mass="12546">MISSERNQVIVDGALLYQTRYHITKLLPLGEMILLLEESPLGILYNNNVTAISTAGVLLWKAEVLQSVSGATDNPYRELWEDAGQLWASNWLGWAVQLNLINGHVLQKVRTT</sequence>
<proteinExistence type="predicted"/>
<dbReference type="Pfam" id="PF25857">
    <property type="entry name" value="DUF7957"/>
    <property type="match status" value="1"/>
</dbReference>
<reference evidence="2" key="1">
    <citation type="journal article" date="2019" name="Int. J. Syst. Evol. Microbiol.">
        <title>The Global Catalogue of Microorganisms (GCM) 10K type strain sequencing project: providing services to taxonomists for standard genome sequencing and annotation.</title>
        <authorList>
            <consortium name="The Broad Institute Genomics Platform"/>
            <consortium name="The Broad Institute Genome Sequencing Center for Infectious Disease"/>
            <person name="Wu L."/>
            <person name="Ma J."/>
        </authorList>
    </citation>
    <scope>NUCLEOTIDE SEQUENCE [LARGE SCALE GENOMIC DNA]</scope>
    <source>
        <strain evidence="2">JCM 17224</strain>
    </source>
</reference>
<comment type="caution">
    <text evidence="1">The sequence shown here is derived from an EMBL/GenBank/DDBJ whole genome shotgun (WGS) entry which is preliminary data.</text>
</comment>
<organism evidence="1 2">
    <name type="scientific">Hymenobacter fastidiosus</name>
    <dbReference type="NCBI Taxonomy" id="486264"/>
    <lineage>
        <taxon>Bacteria</taxon>
        <taxon>Pseudomonadati</taxon>
        <taxon>Bacteroidota</taxon>
        <taxon>Cytophagia</taxon>
        <taxon>Cytophagales</taxon>
        <taxon>Hymenobacteraceae</taxon>
        <taxon>Hymenobacter</taxon>
    </lineage>
</organism>
<gene>
    <name evidence="1" type="ORF">GCM10022408_31100</name>
</gene>
<evidence type="ECO:0000313" key="1">
    <source>
        <dbReference type="EMBL" id="GAA4015541.1"/>
    </source>
</evidence>
<accession>A0ABP7SRN4</accession>